<dbReference type="InterPro" id="IPR036291">
    <property type="entry name" value="NAD(P)-bd_dom_sf"/>
</dbReference>
<comment type="catalytic activity">
    <reaction evidence="16">
        <text>17beta-hydroxy-5alpha-androstan-3-one + NAD(+) = 5alpha-androstan-3,17-dione + NADH + H(+)</text>
        <dbReference type="Rhea" id="RHEA:41992"/>
        <dbReference type="ChEBI" id="CHEBI:15378"/>
        <dbReference type="ChEBI" id="CHEBI:15994"/>
        <dbReference type="ChEBI" id="CHEBI:16330"/>
        <dbReference type="ChEBI" id="CHEBI:57540"/>
        <dbReference type="ChEBI" id="CHEBI:57945"/>
    </reaction>
    <physiologicalReaction direction="left-to-right" evidence="16">
        <dbReference type="Rhea" id="RHEA:41993"/>
    </physiologicalReaction>
</comment>
<accession>V5GJ58</accession>
<evidence type="ECO:0000256" key="3">
    <source>
        <dbReference type="ARBA" id="ARBA00006484"/>
    </source>
</evidence>
<protein>
    <recommendedName>
        <fullName evidence="20">(3R)-3-hydroxyacyl-CoA dehydrogenase</fullName>
        <ecNumber evidence="19">1.1.1.239</ecNumber>
        <ecNumber evidence="4">1.1.1.n12</ecNumber>
    </recommendedName>
    <alternativeName>
        <fullName evidence="22">17-beta-hydroxysteroid dehydrogenase 8</fullName>
    </alternativeName>
    <alternativeName>
        <fullName evidence="21">3-ketoacyl-[acyl-carrier-protein] reductase alpha subunit</fullName>
    </alternativeName>
    <alternativeName>
        <fullName evidence="24">3-oxoacyl-[acyl-carrier-protein] reductase</fullName>
    </alternativeName>
    <alternativeName>
        <fullName evidence="25">Estradiol 17-beta-dehydrogenase 8</fullName>
    </alternativeName>
    <alternativeName>
        <fullName evidence="23">Testosterone 17-beta-dehydrogenase 8</fullName>
    </alternativeName>
</protein>
<name>V5GJ58_ANOGL</name>
<dbReference type="Gene3D" id="3.40.50.720">
    <property type="entry name" value="NAD(P)-binding Rossmann-like Domain"/>
    <property type="match status" value="1"/>
</dbReference>
<evidence type="ECO:0000256" key="6">
    <source>
        <dbReference type="ARBA" id="ARBA00022553"/>
    </source>
</evidence>
<keyword evidence="7" id="KW-0276">Fatty acid metabolism</keyword>
<evidence type="ECO:0000256" key="13">
    <source>
        <dbReference type="ARBA" id="ARBA00037929"/>
    </source>
</evidence>
<keyword evidence="12" id="KW-0275">Fatty acid biosynthesis</keyword>
<dbReference type="GO" id="GO:0048038">
    <property type="term" value="F:quinone binding"/>
    <property type="evidence" value="ECO:0007669"/>
    <property type="project" value="TreeGrafter"/>
</dbReference>
<evidence type="ECO:0000256" key="16">
    <source>
        <dbReference type="ARBA" id="ARBA00050435"/>
    </source>
</evidence>
<comment type="catalytic activity">
    <reaction evidence="17">
        <text>a (3R)-3-hydroxyacyl-CoA + NAD(+) = a 3-oxoacyl-CoA + NADH + H(+)</text>
        <dbReference type="Rhea" id="RHEA:32711"/>
        <dbReference type="ChEBI" id="CHEBI:15378"/>
        <dbReference type="ChEBI" id="CHEBI:57319"/>
        <dbReference type="ChEBI" id="CHEBI:57540"/>
        <dbReference type="ChEBI" id="CHEBI:57945"/>
        <dbReference type="ChEBI" id="CHEBI:90726"/>
        <dbReference type="EC" id="1.1.1.n12"/>
    </reaction>
    <physiologicalReaction direction="left-to-right" evidence="17">
        <dbReference type="Rhea" id="RHEA:32712"/>
    </physiologicalReaction>
</comment>
<evidence type="ECO:0000256" key="23">
    <source>
        <dbReference type="ARBA" id="ARBA00081936"/>
    </source>
</evidence>
<dbReference type="EMBL" id="GALX01004362">
    <property type="protein sequence ID" value="JAB64104.1"/>
    <property type="molecule type" value="Transcribed_RNA"/>
</dbReference>
<reference evidence="26" key="1">
    <citation type="submission" date="2013-07" db="EMBL/GenBank/DDBJ databases">
        <title>Midgut Transcriptome Profiling of Anoplphora glabripennis, a Lignocellulose Degrading, Wood-Boring Cerambycid.</title>
        <authorList>
            <person name="Scully E.D."/>
            <person name="Hoover K."/>
            <person name="Carlson J.E."/>
            <person name="Tien M."/>
            <person name="Geib S.M."/>
        </authorList>
    </citation>
    <scope>NUCLEOTIDE SEQUENCE</scope>
</reference>
<evidence type="ECO:0000313" key="26">
    <source>
        <dbReference type="EMBL" id="JAB64104.1"/>
    </source>
</evidence>
<evidence type="ECO:0000256" key="24">
    <source>
        <dbReference type="ARBA" id="ARBA00083097"/>
    </source>
</evidence>
<dbReference type="EC" id="1.1.1.n12" evidence="4"/>
<evidence type="ECO:0000256" key="25">
    <source>
        <dbReference type="ARBA" id="ARBA00083258"/>
    </source>
</evidence>
<dbReference type="GO" id="GO:0006633">
    <property type="term" value="P:fatty acid biosynthetic process"/>
    <property type="evidence" value="ECO:0007669"/>
    <property type="project" value="UniProtKB-KW"/>
</dbReference>
<evidence type="ECO:0000256" key="2">
    <source>
        <dbReference type="ARBA" id="ARBA00005194"/>
    </source>
</evidence>
<evidence type="ECO:0000256" key="7">
    <source>
        <dbReference type="ARBA" id="ARBA00022832"/>
    </source>
</evidence>
<dbReference type="InterPro" id="IPR002347">
    <property type="entry name" value="SDR_fam"/>
</dbReference>
<evidence type="ECO:0000256" key="20">
    <source>
        <dbReference type="ARBA" id="ARBA00070911"/>
    </source>
</evidence>
<comment type="subunit">
    <text evidence="18">Heterotetramer with CBR4; contains two molecules of HSD17B8 and CBR4.</text>
</comment>
<dbReference type="PANTHER" id="PTHR42760:SF83">
    <property type="entry name" value="(3R)-3-HYDROXYACYL-COA DEHYDROGENASE"/>
    <property type="match status" value="1"/>
</dbReference>
<keyword evidence="9" id="KW-0520">NAD</keyword>
<dbReference type="EC" id="1.1.1.239" evidence="19"/>
<evidence type="ECO:0000256" key="19">
    <source>
        <dbReference type="ARBA" id="ARBA00066822"/>
    </source>
</evidence>
<keyword evidence="11" id="KW-0496">Mitochondrion</keyword>
<dbReference type="PRINTS" id="PR00081">
    <property type="entry name" value="GDHRDH"/>
</dbReference>
<comment type="catalytic activity">
    <reaction evidence="14">
        <text>17beta-estradiol + NAD(+) = estrone + NADH + H(+)</text>
        <dbReference type="Rhea" id="RHEA:24612"/>
        <dbReference type="ChEBI" id="CHEBI:15378"/>
        <dbReference type="ChEBI" id="CHEBI:16469"/>
        <dbReference type="ChEBI" id="CHEBI:17263"/>
        <dbReference type="ChEBI" id="CHEBI:57540"/>
        <dbReference type="ChEBI" id="CHEBI:57945"/>
        <dbReference type="EC" id="1.1.1.62"/>
    </reaction>
    <physiologicalReaction direction="left-to-right" evidence="14">
        <dbReference type="Rhea" id="RHEA:24613"/>
    </physiologicalReaction>
    <physiologicalReaction direction="right-to-left" evidence="14">
        <dbReference type="Rhea" id="RHEA:24614"/>
    </physiologicalReaction>
</comment>
<comment type="similarity">
    <text evidence="3">Belongs to the short-chain dehydrogenases/reductases (SDR) family.</text>
</comment>
<evidence type="ECO:0000256" key="10">
    <source>
        <dbReference type="ARBA" id="ARBA00023098"/>
    </source>
</evidence>
<dbReference type="GO" id="GO:0008210">
    <property type="term" value="P:estrogen metabolic process"/>
    <property type="evidence" value="ECO:0007669"/>
    <property type="project" value="UniProtKB-ARBA"/>
</dbReference>
<dbReference type="GO" id="GO:0047035">
    <property type="term" value="F:testosterone dehydrogenase (NAD+) activity"/>
    <property type="evidence" value="ECO:0007669"/>
    <property type="project" value="UniProtKB-EC"/>
</dbReference>
<keyword evidence="6" id="KW-0597">Phosphoprotein</keyword>
<comment type="subcellular location">
    <subcellularLocation>
        <location evidence="1">Mitochondrion matrix</location>
    </subcellularLocation>
</comment>
<comment type="catalytic activity">
    <reaction evidence="15">
        <text>testosterone + NAD(+) = androst-4-ene-3,17-dione + NADH + H(+)</text>
        <dbReference type="Rhea" id="RHEA:14929"/>
        <dbReference type="ChEBI" id="CHEBI:15378"/>
        <dbReference type="ChEBI" id="CHEBI:16422"/>
        <dbReference type="ChEBI" id="CHEBI:17347"/>
        <dbReference type="ChEBI" id="CHEBI:57540"/>
        <dbReference type="ChEBI" id="CHEBI:57945"/>
        <dbReference type="EC" id="1.1.1.239"/>
    </reaction>
    <physiologicalReaction direction="left-to-right" evidence="15">
        <dbReference type="Rhea" id="RHEA:14930"/>
    </physiologicalReaction>
</comment>
<dbReference type="AlphaFoldDB" id="V5GJ58"/>
<evidence type="ECO:0000256" key="1">
    <source>
        <dbReference type="ARBA" id="ARBA00004305"/>
    </source>
</evidence>
<dbReference type="InterPro" id="IPR020904">
    <property type="entry name" value="Sc_DH/Rdtase_CS"/>
</dbReference>
<evidence type="ECO:0000256" key="14">
    <source>
        <dbReference type="ARBA" id="ARBA00049069"/>
    </source>
</evidence>
<dbReference type="GO" id="GO:0004303">
    <property type="term" value="F:estradiol 17-beta-dehydrogenase [NAD(P)+] activity"/>
    <property type="evidence" value="ECO:0007669"/>
    <property type="project" value="UniProtKB-EC"/>
</dbReference>
<dbReference type="FunFam" id="3.40.50.720:FF:000231">
    <property type="entry name" value="Estradiol 17-beta-dehydrogenase 8"/>
    <property type="match status" value="1"/>
</dbReference>
<evidence type="ECO:0000256" key="12">
    <source>
        <dbReference type="ARBA" id="ARBA00023160"/>
    </source>
</evidence>
<evidence type="ECO:0000256" key="4">
    <source>
        <dbReference type="ARBA" id="ARBA00012456"/>
    </source>
</evidence>
<dbReference type="PRINTS" id="PR00080">
    <property type="entry name" value="SDRFAMILY"/>
</dbReference>
<dbReference type="SUPFAM" id="SSF51735">
    <property type="entry name" value="NAD(P)-binding Rossmann-fold domains"/>
    <property type="match status" value="1"/>
</dbReference>
<sequence length="248" mass="26542">MTLTGRLAFITGAGSGIGRSTCRILARDGAFIVAADKNKKNADETINAVSKEFKQKHISLELDVGNSSSIDEALGKILKEYGKPPTIIVNCAGILRDNFILKLSEEDFDEVLKINLKGTFLIAQKCANAIIEHGINNASIINLGSIIGKYGNIGQVNYAASKAGVERLTRTASLELANKGIRLNSVLPGFIMTPMFQAVPDKVKTKFMSKIPMGRCGEPEEIAEVIAFLAGDKSSYITGTSIEVTGGF</sequence>
<evidence type="ECO:0000256" key="11">
    <source>
        <dbReference type="ARBA" id="ARBA00023128"/>
    </source>
</evidence>
<dbReference type="Pfam" id="PF13561">
    <property type="entry name" value="adh_short_C2"/>
    <property type="match status" value="1"/>
</dbReference>
<keyword evidence="8" id="KW-0560">Oxidoreductase</keyword>
<evidence type="ECO:0000256" key="9">
    <source>
        <dbReference type="ARBA" id="ARBA00023027"/>
    </source>
</evidence>
<evidence type="ECO:0000256" key="17">
    <source>
        <dbReference type="ARBA" id="ARBA00052680"/>
    </source>
</evidence>
<evidence type="ECO:0000256" key="18">
    <source>
        <dbReference type="ARBA" id="ARBA00065174"/>
    </source>
</evidence>
<comment type="pathway">
    <text evidence="13">Steroid biosynthesis; estrogen biosynthesis.</text>
</comment>
<dbReference type="PROSITE" id="PS00061">
    <property type="entry name" value="ADH_SHORT"/>
    <property type="match status" value="1"/>
</dbReference>
<evidence type="ECO:0000256" key="8">
    <source>
        <dbReference type="ARBA" id="ARBA00023002"/>
    </source>
</evidence>
<evidence type="ECO:0000256" key="21">
    <source>
        <dbReference type="ARBA" id="ARBA00077835"/>
    </source>
</evidence>
<keyword evidence="5" id="KW-0444">Lipid biosynthesis</keyword>
<gene>
    <name evidence="26" type="primary">DHB8</name>
</gene>
<comment type="pathway">
    <text evidence="2">Lipid metabolism; fatty acid biosynthesis.</text>
</comment>
<dbReference type="PANTHER" id="PTHR42760">
    <property type="entry name" value="SHORT-CHAIN DEHYDROGENASES/REDUCTASES FAMILY MEMBER"/>
    <property type="match status" value="1"/>
</dbReference>
<evidence type="ECO:0000256" key="22">
    <source>
        <dbReference type="ARBA" id="ARBA00081419"/>
    </source>
</evidence>
<keyword evidence="10" id="KW-0443">Lipid metabolism</keyword>
<dbReference type="GO" id="GO:0005759">
    <property type="term" value="C:mitochondrial matrix"/>
    <property type="evidence" value="ECO:0007669"/>
    <property type="project" value="UniProtKB-SubCell"/>
</dbReference>
<evidence type="ECO:0000256" key="5">
    <source>
        <dbReference type="ARBA" id="ARBA00022516"/>
    </source>
</evidence>
<organism evidence="26">
    <name type="scientific">Anoplophora glabripennis</name>
    <name type="common">Asian longhorn beetle</name>
    <name type="synonym">Anoplophora nobilis</name>
    <dbReference type="NCBI Taxonomy" id="217634"/>
    <lineage>
        <taxon>Eukaryota</taxon>
        <taxon>Metazoa</taxon>
        <taxon>Ecdysozoa</taxon>
        <taxon>Arthropoda</taxon>
        <taxon>Hexapoda</taxon>
        <taxon>Insecta</taxon>
        <taxon>Pterygota</taxon>
        <taxon>Neoptera</taxon>
        <taxon>Endopterygota</taxon>
        <taxon>Coleoptera</taxon>
        <taxon>Polyphaga</taxon>
        <taxon>Cucujiformia</taxon>
        <taxon>Chrysomeloidea</taxon>
        <taxon>Cerambycidae</taxon>
        <taxon>Lamiinae</taxon>
        <taxon>Lamiini</taxon>
        <taxon>Anoplophora</taxon>
    </lineage>
</organism>
<proteinExistence type="inferred from homology"/>
<evidence type="ECO:0000256" key="15">
    <source>
        <dbReference type="ARBA" id="ARBA00050232"/>
    </source>
</evidence>